<proteinExistence type="predicted"/>
<protein>
    <submittedName>
        <fullName evidence="1">Uncharacterized protein</fullName>
    </submittedName>
</protein>
<comment type="caution">
    <text evidence="1">The sequence shown here is derived from an EMBL/GenBank/DDBJ whole genome shotgun (WGS) entry which is preliminary data.</text>
</comment>
<name>A0ABR0P9E8_GOSAR</name>
<dbReference type="Proteomes" id="UP001358586">
    <property type="component" value="Chromosome 7"/>
</dbReference>
<gene>
    <name evidence="1" type="ORF">PVK06_022727</name>
</gene>
<organism evidence="1 2">
    <name type="scientific">Gossypium arboreum</name>
    <name type="common">Tree cotton</name>
    <name type="synonym">Gossypium nanking</name>
    <dbReference type="NCBI Taxonomy" id="29729"/>
    <lineage>
        <taxon>Eukaryota</taxon>
        <taxon>Viridiplantae</taxon>
        <taxon>Streptophyta</taxon>
        <taxon>Embryophyta</taxon>
        <taxon>Tracheophyta</taxon>
        <taxon>Spermatophyta</taxon>
        <taxon>Magnoliopsida</taxon>
        <taxon>eudicotyledons</taxon>
        <taxon>Gunneridae</taxon>
        <taxon>Pentapetalae</taxon>
        <taxon>rosids</taxon>
        <taxon>malvids</taxon>
        <taxon>Malvales</taxon>
        <taxon>Malvaceae</taxon>
        <taxon>Malvoideae</taxon>
        <taxon>Gossypium</taxon>
    </lineage>
</organism>
<accession>A0ABR0P9E8</accession>
<reference evidence="1 2" key="1">
    <citation type="submission" date="2023-03" db="EMBL/GenBank/DDBJ databases">
        <title>WGS of Gossypium arboreum.</title>
        <authorList>
            <person name="Yu D."/>
        </authorList>
    </citation>
    <scope>NUCLEOTIDE SEQUENCE [LARGE SCALE GENOMIC DNA]</scope>
    <source>
        <tissue evidence="1">Leaf</tissue>
    </source>
</reference>
<keyword evidence="2" id="KW-1185">Reference proteome</keyword>
<evidence type="ECO:0000313" key="1">
    <source>
        <dbReference type="EMBL" id="KAK5817799.1"/>
    </source>
</evidence>
<evidence type="ECO:0000313" key="2">
    <source>
        <dbReference type="Proteomes" id="UP001358586"/>
    </source>
</evidence>
<dbReference type="EMBL" id="JARKNE010000007">
    <property type="protein sequence ID" value="KAK5817799.1"/>
    <property type="molecule type" value="Genomic_DNA"/>
</dbReference>
<sequence length="92" mass="10216">MGGKVYFSIKVVGIFIEVKREVMHIDGVNVNVAEAMERCKTEKSERVGEGSEVTGDGIVDKFQPLILHTLSDSDLLIMNGRDFFSLTFIAVH</sequence>